<keyword evidence="2 4" id="KW-1133">Transmembrane helix</keyword>
<dbReference type="OrthoDB" id="7200137at2"/>
<dbReference type="Proteomes" id="UP000219621">
    <property type="component" value="Unassembled WGS sequence"/>
</dbReference>
<protein>
    <submittedName>
        <fullName evidence="5">Sugar phosphate permease</fullName>
    </submittedName>
</protein>
<dbReference type="AlphaFoldDB" id="A0A286GKE9"/>
<feature type="transmembrane region" description="Helical" evidence="4">
    <location>
        <begin position="370"/>
        <end position="392"/>
    </location>
</feature>
<dbReference type="RefSeq" id="WP_097279388.1">
    <property type="nucleotide sequence ID" value="NZ_OCNJ01000004.1"/>
</dbReference>
<feature type="transmembrane region" description="Helical" evidence="4">
    <location>
        <begin position="41"/>
        <end position="65"/>
    </location>
</feature>
<evidence type="ECO:0000313" key="5">
    <source>
        <dbReference type="EMBL" id="SOD95569.1"/>
    </source>
</evidence>
<proteinExistence type="predicted"/>
<dbReference type="GO" id="GO:0022857">
    <property type="term" value="F:transmembrane transporter activity"/>
    <property type="evidence" value="ECO:0007669"/>
    <property type="project" value="InterPro"/>
</dbReference>
<feature type="transmembrane region" description="Helical" evidence="4">
    <location>
        <begin position="341"/>
        <end position="364"/>
    </location>
</feature>
<evidence type="ECO:0000256" key="3">
    <source>
        <dbReference type="ARBA" id="ARBA00023136"/>
    </source>
</evidence>
<reference evidence="5 6" key="1">
    <citation type="submission" date="2017-09" db="EMBL/GenBank/DDBJ databases">
        <authorList>
            <person name="Ehlers B."/>
            <person name="Leendertz F.H."/>
        </authorList>
    </citation>
    <scope>NUCLEOTIDE SEQUENCE [LARGE SCALE GENOMIC DNA]</scope>
    <source>
        <strain evidence="5 6">USBA 140</strain>
    </source>
</reference>
<feature type="transmembrane region" description="Helical" evidence="4">
    <location>
        <begin position="307"/>
        <end position="329"/>
    </location>
</feature>
<feature type="transmembrane region" description="Helical" evidence="4">
    <location>
        <begin position="218"/>
        <end position="240"/>
    </location>
</feature>
<feature type="transmembrane region" description="Helical" evidence="4">
    <location>
        <begin position="162"/>
        <end position="181"/>
    </location>
</feature>
<feature type="transmembrane region" description="Helical" evidence="4">
    <location>
        <begin position="282"/>
        <end position="301"/>
    </location>
</feature>
<keyword evidence="1 4" id="KW-0812">Transmembrane</keyword>
<feature type="transmembrane region" description="Helical" evidence="4">
    <location>
        <begin position="132"/>
        <end position="150"/>
    </location>
</feature>
<evidence type="ECO:0000256" key="2">
    <source>
        <dbReference type="ARBA" id="ARBA00022989"/>
    </source>
</evidence>
<dbReference type="Pfam" id="PF07690">
    <property type="entry name" value="MFS_1"/>
    <property type="match status" value="1"/>
</dbReference>
<dbReference type="InterPro" id="IPR011701">
    <property type="entry name" value="MFS"/>
</dbReference>
<keyword evidence="6" id="KW-1185">Reference proteome</keyword>
<keyword evidence="3 4" id="KW-0472">Membrane</keyword>
<evidence type="ECO:0000313" key="6">
    <source>
        <dbReference type="Proteomes" id="UP000219621"/>
    </source>
</evidence>
<accession>A0A286GKE9</accession>
<evidence type="ECO:0000256" key="1">
    <source>
        <dbReference type="ARBA" id="ARBA00022692"/>
    </source>
</evidence>
<feature type="transmembrane region" description="Helical" evidence="4">
    <location>
        <begin position="72"/>
        <end position="89"/>
    </location>
</feature>
<feature type="transmembrane region" description="Helical" evidence="4">
    <location>
        <begin position="252"/>
        <end position="275"/>
    </location>
</feature>
<sequence length="404" mass="42159">MTRRGFLAALGVGQIASWGTLYYSFPLLAVPMEADLGVDRTALYLAPTIGLLIGSLAAYGVGGLIDRGRGRFVMAGGALLAAVLLVAWSRVESVAALYVVFAGLGLAQAATLYDPAFAVVARRYGAEARKGITALTLWGGFASTVFVPVVQMLLDRMEWREALLVLAAVNLLLCLPLYAAAIDRRHDAPPPAPHPEPDAEAPAPARPAAAWALRQPTFWLLATAFTLYYGTFSALTYHLYPLLLERGLSAEAVVAAIALIGPAQVAGRLFVWMLARDRSVRVVGGATVAALPLALALLLVAEGPVLLATFALLYGAANGIITIVRGVAVPELLTREAYGRLNGLIAVPQTVAKAVAPVAAAALWSLDDSYGPVLLAAVGAAVLVAGAFWAAAAASLRLHRLKPG</sequence>
<gene>
    <name evidence="5" type="ORF">SAMN05421508_104384</name>
</gene>
<dbReference type="PANTHER" id="PTHR11360">
    <property type="entry name" value="MONOCARBOXYLATE TRANSPORTER"/>
    <property type="match status" value="1"/>
</dbReference>
<dbReference type="SUPFAM" id="SSF103473">
    <property type="entry name" value="MFS general substrate transporter"/>
    <property type="match status" value="1"/>
</dbReference>
<dbReference type="Gene3D" id="1.20.1250.20">
    <property type="entry name" value="MFS general substrate transporter like domains"/>
    <property type="match status" value="1"/>
</dbReference>
<organism evidence="5 6">
    <name type="scientific">Caenispirillum bisanense</name>
    <dbReference type="NCBI Taxonomy" id="414052"/>
    <lineage>
        <taxon>Bacteria</taxon>
        <taxon>Pseudomonadati</taxon>
        <taxon>Pseudomonadota</taxon>
        <taxon>Alphaproteobacteria</taxon>
        <taxon>Rhodospirillales</taxon>
        <taxon>Novispirillaceae</taxon>
        <taxon>Caenispirillum</taxon>
    </lineage>
</organism>
<name>A0A286GKE9_9PROT</name>
<dbReference type="EMBL" id="OCNJ01000004">
    <property type="protein sequence ID" value="SOD95569.1"/>
    <property type="molecule type" value="Genomic_DNA"/>
</dbReference>
<dbReference type="InterPro" id="IPR050327">
    <property type="entry name" value="Proton-linked_MCT"/>
</dbReference>
<feature type="transmembrane region" description="Helical" evidence="4">
    <location>
        <begin position="95"/>
        <end position="120"/>
    </location>
</feature>
<evidence type="ECO:0000256" key="4">
    <source>
        <dbReference type="SAM" id="Phobius"/>
    </source>
</evidence>
<dbReference type="InterPro" id="IPR036259">
    <property type="entry name" value="MFS_trans_sf"/>
</dbReference>